<proteinExistence type="predicted"/>
<dbReference type="Pfam" id="PF06226">
    <property type="entry name" value="DUF1007"/>
    <property type="match status" value="1"/>
</dbReference>
<sequence>MFSRTLAGFSALVLSLLAPGMALAHPHVFIDAGLVLSRNTDGQVTAVEVTWRYDELYTLILLQDFGLDPDFDGVLTESEIAETLGFDLNWNSGFEGGLELLRDGVELTLGAPEAVSLTLLPEGQIETVHRRLVSGDPGGAAQLVAGVFDPAFFVAFEATLSSAVMDETGDEAPCEVALVRADLDAAYAGLEAAIADIGGAVAAEDNFPAVGELFADRLVVTCDG</sequence>
<feature type="chain" id="PRO_5047007777" evidence="1">
    <location>
        <begin position="25"/>
        <end position="224"/>
    </location>
</feature>
<gene>
    <name evidence="2" type="ORF">GCM10023209_09810</name>
</gene>
<dbReference type="EMBL" id="BAABHW010000001">
    <property type="protein sequence ID" value="GAA5068793.1"/>
    <property type="molecule type" value="Genomic_DNA"/>
</dbReference>
<name>A0ABP9L3V9_9RHOB</name>
<keyword evidence="3" id="KW-1185">Reference proteome</keyword>
<organism evidence="2 3">
    <name type="scientific">[Roseibacterium] beibuensis</name>
    <dbReference type="NCBI Taxonomy" id="1193142"/>
    <lineage>
        <taxon>Bacteria</taxon>
        <taxon>Pseudomonadati</taxon>
        <taxon>Pseudomonadota</taxon>
        <taxon>Alphaproteobacteria</taxon>
        <taxon>Rhodobacterales</taxon>
        <taxon>Roseobacteraceae</taxon>
        <taxon>Roseicyclus</taxon>
    </lineage>
</organism>
<keyword evidence="1" id="KW-0732">Signal</keyword>
<protein>
    <submittedName>
        <fullName evidence="2">DUF1007 family protein</fullName>
    </submittedName>
</protein>
<dbReference type="Proteomes" id="UP001499910">
    <property type="component" value="Unassembled WGS sequence"/>
</dbReference>
<dbReference type="InterPro" id="IPR010412">
    <property type="entry name" value="DUF1007"/>
</dbReference>
<evidence type="ECO:0000313" key="3">
    <source>
        <dbReference type="Proteomes" id="UP001499910"/>
    </source>
</evidence>
<reference evidence="3" key="1">
    <citation type="journal article" date="2019" name="Int. J. Syst. Evol. Microbiol.">
        <title>The Global Catalogue of Microorganisms (GCM) 10K type strain sequencing project: providing services to taxonomists for standard genome sequencing and annotation.</title>
        <authorList>
            <consortium name="The Broad Institute Genomics Platform"/>
            <consortium name="The Broad Institute Genome Sequencing Center for Infectious Disease"/>
            <person name="Wu L."/>
            <person name="Ma J."/>
        </authorList>
    </citation>
    <scope>NUCLEOTIDE SEQUENCE [LARGE SCALE GENOMIC DNA]</scope>
    <source>
        <strain evidence="3">JCM 18015</strain>
    </source>
</reference>
<evidence type="ECO:0000256" key="1">
    <source>
        <dbReference type="SAM" id="SignalP"/>
    </source>
</evidence>
<comment type="caution">
    <text evidence="2">The sequence shown here is derived from an EMBL/GenBank/DDBJ whole genome shotgun (WGS) entry which is preliminary data.</text>
</comment>
<feature type="signal peptide" evidence="1">
    <location>
        <begin position="1"/>
        <end position="24"/>
    </location>
</feature>
<evidence type="ECO:0000313" key="2">
    <source>
        <dbReference type="EMBL" id="GAA5068793.1"/>
    </source>
</evidence>
<accession>A0ABP9L3V9</accession>